<evidence type="ECO:0000313" key="2">
    <source>
        <dbReference type="EMBL" id="VEL07615.1"/>
    </source>
</evidence>
<keyword evidence="3" id="KW-1185">Reference proteome</keyword>
<dbReference type="OrthoDB" id="18982at2759"/>
<comment type="caution">
    <text evidence="2">The sequence shown here is derived from an EMBL/GenBank/DDBJ whole genome shotgun (WGS) entry which is preliminary data.</text>
</comment>
<name>A0A3S5CGZ3_9PLAT</name>
<evidence type="ECO:0000313" key="3">
    <source>
        <dbReference type="Proteomes" id="UP000784294"/>
    </source>
</evidence>
<accession>A0A3S5CGZ3</accession>
<feature type="region of interest" description="Disordered" evidence="1">
    <location>
        <begin position="344"/>
        <end position="368"/>
    </location>
</feature>
<dbReference type="EMBL" id="CAAALY010002098">
    <property type="protein sequence ID" value="VEL07615.1"/>
    <property type="molecule type" value="Genomic_DNA"/>
</dbReference>
<proteinExistence type="predicted"/>
<sequence length="501" mass="53393">MLFSVGGSLSCRNDMILALRIQEVCLVHWPQLSLSRKGSGPFQPCGVSSGPEIGFEESSTLPPWLRQIFYLFTPTPGLLEASLPNYHAPSCLLIQHVHIERSAATWATSGWRRAEETSGQAAAATGVKTTSPHDNRCSSHEGLATASLGKPLVHGSASAGLSTSHPSSSIAASAYASSSNTMLPGMNSPQLNVSNPQASCLLPLLRALVTCEAASLTVNTVSLLPHLPQTSISVRGANSVPRPQEDAKATGLEKPSPSTNLSQPPVGMSMAAFVQNIAIFLCPSFRQIPCVPNTELCLRHLAEANSPRSLQQWLVGLEKTFTSSCICIADLDHAEVRCFASPLNPSELDESSRAKMASPNNTTSSQAPLPLRIDARITNNSLRLRTCADSLSGFKAIVQALLPQLPLVLPNTTQQSTSLSSSQAAASASNQFRPEPGKSLAGPLPHGTVSISPLLSSYCMELIPTISLNLWLYTHCCLRTILISYQMIGLLVDLMVILPVY</sequence>
<reference evidence="2" key="1">
    <citation type="submission" date="2018-11" db="EMBL/GenBank/DDBJ databases">
        <authorList>
            <consortium name="Pathogen Informatics"/>
        </authorList>
    </citation>
    <scope>NUCLEOTIDE SEQUENCE</scope>
</reference>
<feature type="region of interest" description="Disordered" evidence="1">
    <location>
        <begin position="117"/>
        <end position="141"/>
    </location>
</feature>
<feature type="compositionally biased region" description="Polar residues" evidence="1">
    <location>
        <begin position="358"/>
        <end position="367"/>
    </location>
</feature>
<dbReference type="AlphaFoldDB" id="A0A3S5CGZ3"/>
<protein>
    <submittedName>
        <fullName evidence="2">Uncharacterized protein</fullName>
    </submittedName>
</protein>
<evidence type="ECO:0000256" key="1">
    <source>
        <dbReference type="SAM" id="MobiDB-lite"/>
    </source>
</evidence>
<feature type="region of interest" description="Disordered" evidence="1">
    <location>
        <begin position="424"/>
        <end position="444"/>
    </location>
</feature>
<gene>
    <name evidence="2" type="ORF">PXEA_LOCUS1055</name>
</gene>
<organism evidence="2 3">
    <name type="scientific">Protopolystoma xenopodis</name>
    <dbReference type="NCBI Taxonomy" id="117903"/>
    <lineage>
        <taxon>Eukaryota</taxon>
        <taxon>Metazoa</taxon>
        <taxon>Spiralia</taxon>
        <taxon>Lophotrochozoa</taxon>
        <taxon>Platyhelminthes</taxon>
        <taxon>Monogenea</taxon>
        <taxon>Polyopisthocotylea</taxon>
        <taxon>Polystomatidea</taxon>
        <taxon>Polystomatidae</taxon>
        <taxon>Protopolystoma</taxon>
    </lineage>
</organism>
<dbReference type="Proteomes" id="UP000784294">
    <property type="component" value="Unassembled WGS sequence"/>
</dbReference>
<feature type="region of interest" description="Disordered" evidence="1">
    <location>
        <begin position="233"/>
        <end position="263"/>
    </location>
</feature>